<comment type="caution">
    <text evidence="2">The sequence shown here is derived from an EMBL/GenBank/DDBJ whole genome shotgun (WGS) entry which is preliminary data.</text>
</comment>
<dbReference type="SUPFAM" id="SSF47336">
    <property type="entry name" value="ACP-like"/>
    <property type="match status" value="1"/>
</dbReference>
<name>A0AAE3KIG0_9PSEU</name>
<dbReference type="Gene3D" id="1.10.1200.10">
    <property type="entry name" value="ACP-like"/>
    <property type="match status" value="1"/>
</dbReference>
<dbReference type="Pfam" id="PF00550">
    <property type="entry name" value="PP-binding"/>
    <property type="match status" value="1"/>
</dbReference>
<proteinExistence type="predicted"/>
<evidence type="ECO:0000313" key="2">
    <source>
        <dbReference type="EMBL" id="MCP2168455.1"/>
    </source>
</evidence>
<dbReference type="AlphaFoldDB" id="A0AAE3KIG0"/>
<feature type="domain" description="Carrier" evidence="1">
    <location>
        <begin position="4"/>
        <end position="82"/>
    </location>
</feature>
<dbReference type="EMBL" id="JAMTCK010000014">
    <property type="protein sequence ID" value="MCP2168455.1"/>
    <property type="molecule type" value="Genomic_DNA"/>
</dbReference>
<evidence type="ECO:0000313" key="3">
    <source>
        <dbReference type="Proteomes" id="UP001206128"/>
    </source>
</evidence>
<keyword evidence="3" id="KW-1185">Reference proteome</keyword>
<dbReference type="InterPro" id="IPR009081">
    <property type="entry name" value="PP-bd_ACP"/>
</dbReference>
<organism evidence="2 3">
    <name type="scientific">Goodfellowiella coeruleoviolacea</name>
    <dbReference type="NCBI Taxonomy" id="334858"/>
    <lineage>
        <taxon>Bacteria</taxon>
        <taxon>Bacillati</taxon>
        <taxon>Actinomycetota</taxon>
        <taxon>Actinomycetes</taxon>
        <taxon>Pseudonocardiales</taxon>
        <taxon>Pseudonocardiaceae</taxon>
        <taxon>Goodfellowiella</taxon>
    </lineage>
</organism>
<dbReference type="RefSeq" id="WP_253776328.1">
    <property type="nucleotide sequence ID" value="NZ_JAMTCK010000014.1"/>
</dbReference>
<gene>
    <name evidence="2" type="ORF">LX83_005333</name>
</gene>
<accession>A0AAE3KIG0</accession>
<dbReference type="InterPro" id="IPR036736">
    <property type="entry name" value="ACP-like_sf"/>
</dbReference>
<reference evidence="2" key="1">
    <citation type="submission" date="2022-06" db="EMBL/GenBank/DDBJ databases">
        <title>Genomic Encyclopedia of Archaeal and Bacterial Type Strains, Phase II (KMG-II): from individual species to whole genera.</title>
        <authorList>
            <person name="Goeker M."/>
        </authorList>
    </citation>
    <scope>NUCLEOTIDE SEQUENCE</scope>
    <source>
        <strain evidence="2">DSM 43935</strain>
    </source>
</reference>
<dbReference type="Proteomes" id="UP001206128">
    <property type="component" value="Unassembled WGS sequence"/>
</dbReference>
<sequence>METVVGSRARSDIREFIQAKFPGARFTDSDDIFGLGFATSLFAMQLVMFVEQRFGFQVDNDDLDLANFRSVDAMAALVARAAPAAVEQGVAGGTGA</sequence>
<evidence type="ECO:0000259" key="1">
    <source>
        <dbReference type="PROSITE" id="PS50075"/>
    </source>
</evidence>
<protein>
    <submittedName>
        <fullName evidence="2">Acyl carrier protein</fullName>
    </submittedName>
</protein>
<dbReference type="PROSITE" id="PS50075">
    <property type="entry name" value="CARRIER"/>
    <property type="match status" value="1"/>
</dbReference>